<feature type="region of interest" description="Disordered" evidence="1">
    <location>
        <begin position="228"/>
        <end position="353"/>
    </location>
</feature>
<evidence type="ECO:0000313" key="2">
    <source>
        <dbReference type="Proteomes" id="UP000492821"/>
    </source>
</evidence>
<protein>
    <submittedName>
        <fullName evidence="3">HORMA domain-containing protein</fullName>
    </submittedName>
</protein>
<feature type="region of interest" description="Disordered" evidence="1">
    <location>
        <begin position="531"/>
        <end position="559"/>
    </location>
</feature>
<feature type="region of interest" description="Disordered" evidence="1">
    <location>
        <begin position="376"/>
        <end position="397"/>
    </location>
</feature>
<evidence type="ECO:0000313" key="3">
    <source>
        <dbReference type="WBParaSite" id="Pan_g22790.t1"/>
    </source>
</evidence>
<evidence type="ECO:0000256" key="1">
    <source>
        <dbReference type="SAM" id="MobiDB-lite"/>
    </source>
</evidence>
<organism evidence="2 3">
    <name type="scientific">Panagrellus redivivus</name>
    <name type="common">Microworm</name>
    <dbReference type="NCBI Taxonomy" id="6233"/>
    <lineage>
        <taxon>Eukaryota</taxon>
        <taxon>Metazoa</taxon>
        <taxon>Ecdysozoa</taxon>
        <taxon>Nematoda</taxon>
        <taxon>Chromadorea</taxon>
        <taxon>Rhabditida</taxon>
        <taxon>Tylenchina</taxon>
        <taxon>Panagrolaimomorpha</taxon>
        <taxon>Panagrolaimoidea</taxon>
        <taxon>Panagrolaimidae</taxon>
        <taxon>Panagrellus</taxon>
    </lineage>
</organism>
<dbReference type="Proteomes" id="UP000492821">
    <property type="component" value="Unassembled WGS sequence"/>
</dbReference>
<dbReference type="AlphaFoldDB" id="A0A7E4ZX19"/>
<accession>A0A7E4ZX19</accession>
<feature type="compositionally biased region" description="Polar residues" evidence="1">
    <location>
        <begin position="540"/>
        <end position="549"/>
    </location>
</feature>
<name>A0A7E4ZX19_PANRE</name>
<reference evidence="2" key="1">
    <citation type="journal article" date="2013" name="Genetics">
        <title>The draft genome and transcriptome of Panagrellus redivivus are shaped by the harsh demands of a free-living lifestyle.</title>
        <authorList>
            <person name="Srinivasan J."/>
            <person name="Dillman A.R."/>
            <person name="Macchietto M.G."/>
            <person name="Heikkinen L."/>
            <person name="Lakso M."/>
            <person name="Fracchia K.M."/>
            <person name="Antoshechkin I."/>
            <person name="Mortazavi A."/>
            <person name="Wong G."/>
            <person name="Sternberg P.W."/>
        </authorList>
    </citation>
    <scope>NUCLEOTIDE SEQUENCE [LARGE SCALE GENOMIC DNA]</scope>
    <source>
        <strain evidence="2">MT8872</strain>
    </source>
</reference>
<reference evidence="3" key="2">
    <citation type="submission" date="2020-10" db="UniProtKB">
        <authorList>
            <consortium name="WormBaseParasite"/>
        </authorList>
    </citation>
    <scope>IDENTIFICATION</scope>
</reference>
<feature type="compositionally biased region" description="Low complexity" evidence="1">
    <location>
        <begin position="332"/>
        <end position="350"/>
    </location>
</feature>
<feature type="compositionally biased region" description="Basic and acidic residues" evidence="1">
    <location>
        <begin position="307"/>
        <end position="316"/>
    </location>
</feature>
<keyword evidence="2" id="KW-1185">Reference proteome</keyword>
<sequence length="559" mass="62146">MESSVPSVSERAFKSKPDYAPLLFPSKEEFLENEYQYLARCAKFVLSVYAYYRHLLNKECFTMVRFKDRLYPKIRRTVTISTMLHSLSSDFTVYAVPEGHKVAREHVEKLSFGFSFDEHALNANLSNGRRFVLSLHKYEINEFFRILDAVKALTQFLPPLPKGTDLIVENFDGNGDMMLLASLKGPHLARGALVVMFSSTRVDRLTEDKIEAEIRKYDKASFADNREFDFGDPAIPSPEPPTANADNDPSLLVPAAQGPLDETSHSRHLQTHPSTDAPHEVIHSPSVKSSSQGEEHVVVDCSPSGHDSADVADHFESPLIPSHPTPREHRTSTPQDTTRTSTPQDTTSRSDVIDSDVDFRISAAVIADPVSTPVVHEGHSIRSSEVPNPPATVPKPSKRLSIPIRRIPSKSDVALNKIAKHLDDLHLDDDMSTDSPQTWAVEIHPMGFPIFTTKPIASKQKQNPFAITQQNDIQFPQAAQRLLKRGASILDSACHRDVPLLREDDEMGSVIKRPRVEQFAPPMDQWAHNTYLSPGAGSTPAVSETSLVSVNEHEESTSA</sequence>
<proteinExistence type="predicted"/>
<dbReference type="WBParaSite" id="Pan_g22790.t1">
    <property type="protein sequence ID" value="Pan_g22790.t1"/>
    <property type="gene ID" value="Pan_g22790"/>
</dbReference>